<feature type="domain" description="Peptidase M20 dimerisation" evidence="5">
    <location>
        <begin position="178"/>
        <end position="282"/>
    </location>
</feature>
<dbReference type="InterPro" id="IPR017706">
    <property type="entry name" value="Peptidase_M20/DapE_YgeY"/>
</dbReference>
<sequence>MSRDLLTKAETYREELTKFLGDLVSIKSFSAGEREVVQRIRKEMEKVGFDEVRIDGLGNILGRIGSGKRVIAMDAHIDTVEVGNEKLWKVDPFGGVVSDGVIYGRGASDQKAGMAAMVYGARIMKEEGLLGDFTLYVTGTVMEEDCDGLCWRYIINEDGIRPDYVVITEPTNLNIYRGHRGRMELQVRTSGLSCHASAPERGINAIYKMSRIIAEIERLNERLTRDSFLGKGTIAVTQIFFKSPSQNAVADECTIQLDRRLTAGETKETVIRELQEVIQMAGEEAEIVELFYERPSYTGIVYPVEKYFPTWVMEEDSEIVLKTVNTYREVFGEEPFVDKWTFSTNGIATAGVFSIPTIGFGPANEIFAHSPDDQCPVDHLVRAAAMYALLPLRLSQ</sequence>
<evidence type="ECO:0000256" key="2">
    <source>
        <dbReference type="ARBA" id="ARBA00022723"/>
    </source>
</evidence>
<dbReference type="SUPFAM" id="SSF53187">
    <property type="entry name" value="Zn-dependent exopeptidases"/>
    <property type="match status" value="1"/>
</dbReference>
<dbReference type="Proteomes" id="UP000264215">
    <property type="component" value="Unassembled WGS sequence"/>
</dbReference>
<dbReference type="Gene3D" id="3.30.70.360">
    <property type="match status" value="1"/>
</dbReference>
<organism evidence="6 7">
    <name type="scientific">Mesotoga infera</name>
    <dbReference type="NCBI Taxonomy" id="1236046"/>
    <lineage>
        <taxon>Bacteria</taxon>
        <taxon>Thermotogati</taxon>
        <taxon>Thermotogota</taxon>
        <taxon>Thermotogae</taxon>
        <taxon>Kosmotogales</taxon>
        <taxon>Kosmotogaceae</taxon>
        <taxon>Mesotoga</taxon>
    </lineage>
</organism>
<dbReference type="InterPro" id="IPR050072">
    <property type="entry name" value="Peptidase_M20A"/>
</dbReference>
<dbReference type="PANTHER" id="PTHR43808:SF31">
    <property type="entry name" value="N-ACETYL-L-CITRULLINE DEACETYLASE"/>
    <property type="match status" value="1"/>
</dbReference>
<name>A0A3D3TQD7_9BACT</name>
<accession>A0A3D3TQD7</accession>
<evidence type="ECO:0000313" key="6">
    <source>
        <dbReference type="EMBL" id="HCO70552.1"/>
    </source>
</evidence>
<dbReference type="GO" id="GO:0006526">
    <property type="term" value="P:L-arginine biosynthetic process"/>
    <property type="evidence" value="ECO:0007669"/>
    <property type="project" value="TreeGrafter"/>
</dbReference>
<proteinExistence type="predicted"/>
<dbReference type="GO" id="GO:0008777">
    <property type="term" value="F:acetylornithine deacetylase activity"/>
    <property type="evidence" value="ECO:0007669"/>
    <property type="project" value="TreeGrafter"/>
</dbReference>
<dbReference type="GO" id="GO:0046872">
    <property type="term" value="F:metal ion binding"/>
    <property type="evidence" value="ECO:0007669"/>
    <property type="project" value="UniProtKB-KW"/>
</dbReference>
<evidence type="ECO:0000256" key="4">
    <source>
        <dbReference type="ARBA" id="ARBA00022833"/>
    </source>
</evidence>
<keyword evidence="2" id="KW-0479">Metal-binding</keyword>
<dbReference type="InterPro" id="IPR036264">
    <property type="entry name" value="Bact_exopeptidase_dim_dom"/>
</dbReference>
<dbReference type="Pfam" id="PF01546">
    <property type="entry name" value="Peptidase_M20"/>
    <property type="match status" value="1"/>
</dbReference>
<comment type="cofactor">
    <cofactor evidence="1">
        <name>Zn(2+)</name>
        <dbReference type="ChEBI" id="CHEBI:29105"/>
    </cofactor>
</comment>
<dbReference type="InterPro" id="IPR002933">
    <property type="entry name" value="Peptidase_M20"/>
</dbReference>
<dbReference type="SUPFAM" id="SSF55031">
    <property type="entry name" value="Bacterial exopeptidase dimerisation domain"/>
    <property type="match status" value="1"/>
</dbReference>
<dbReference type="PROSITE" id="PS00758">
    <property type="entry name" value="ARGE_DAPE_CPG2_1"/>
    <property type="match status" value="1"/>
</dbReference>
<dbReference type="Gene3D" id="3.40.630.10">
    <property type="entry name" value="Zn peptidases"/>
    <property type="match status" value="1"/>
</dbReference>
<evidence type="ECO:0000256" key="1">
    <source>
        <dbReference type="ARBA" id="ARBA00001947"/>
    </source>
</evidence>
<dbReference type="Pfam" id="PF07687">
    <property type="entry name" value="M20_dimer"/>
    <property type="match status" value="1"/>
</dbReference>
<evidence type="ECO:0000256" key="3">
    <source>
        <dbReference type="ARBA" id="ARBA00022801"/>
    </source>
</evidence>
<reference evidence="6 7" key="1">
    <citation type="journal article" date="2018" name="Nat. Biotechnol.">
        <title>A standardized bacterial taxonomy based on genome phylogeny substantially revises the tree of life.</title>
        <authorList>
            <person name="Parks D.H."/>
            <person name="Chuvochina M."/>
            <person name="Waite D.W."/>
            <person name="Rinke C."/>
            <person name="Skarshewski A."/>
            <person name="Chaumeil P.A."/>
            <person name="Hugenholtz P."/>
        </authorList>
    </citation>
    <scope>NUCLEOTIDE SEQUENCE [LARGE SCALE GENOMIC DNA]</scope>
    <source>
        <strain evidence="6">UBA9905</strain>
    </source>
</reference>
<dbReference type="InterPro" id="IPR001261">
    <property type="entry name" value="ArgE/DapE_CS"/>
</dbReference>
<keyword evidence="4" id="KW-0862">Zinc</keyword>
<evidence type="ECO:0000313" key="7">
    <source>
        <dbReference type="Proteomes" id="UP000264215"/>
    </source>
</evidence>
<evidence type="ECO:0000259" key="5">
    <source>
        <dbReference type="Pfam" id="PF07687"/>
    </source>
</evidence>
<comment type="caution">
    <text evidence="6">The sequence shown here is derived from an EMBL/GenBank/DDBJ whole genome shotgun (WGS) entry which is preliminary data.</text>
</comment>
<dbReference type="PANTHER" id="PTHR43808">
    <property type="entry name" value="ACETYLORNITHINE DEACETYLASE"/>
    <property type="match status" value="1"/>
</dbReference>
<dbReference type="AlphaFoldDB" id="A0A3D3TQD7"/>
<dbReference type="InterPro" id="IPR011650">
    <property type="entry name" value="Peptidase_M20_dimer"/>
</dbReference>
<dbReference type="NCBIfam" id="NF009555">
    <property type="entry name" value="PRK13004.1"/>
    <property type="match status" value="1"/>
</dbReference>
<dbReference type="EMBL" id="DQBS01000184">
    <property type="protein sequence ID" value="HCO70552.1"/>
    <property type="molecule type" value="Genomic_DNA"/>
</dbReference>
<gene>
    <name evidence="6" type="ORF">DIT26_08295</name>
</gene>
<keyword evidence="3 6" id="KW-0378">Hydrolase</keyword>
<protein>
    <submittedName>
        <fullName evidence="6">YgeY family selenium metabolism-linked hydrolase</fullName>
    </submittedName>
</protein>
<dbReference type="NCBIfam" id="TIGR03526">
    <property type="entry name" value="selenium_YgeY"/>
    <property type="match status" value="1"/>
</dbReference>